<dbReference type="AlphaFoldDB" id="A0A4S2K217"/>
<organism evidence="6 7">
    <name type="scientific">Temnothorax longispinosus</name>
    <dbReference type="NCBI Taxonomy" id="300112"/>
    <lineage>
        <taxon>Eukaryota</taxon>
        <taxon>Metazoa</taxon>
        <taxon>Ecdysozoa</taxon>
        <taxon>Arthropoda</taxon>
        <taxon>Hexapoda</taxon>
        <taxon>Insecta</taxon>
        <taxon>Pterygota</taxon>
        <taxon>Neoptera</taxon>
        <taxon>Endopterygota</taxon>
        <taxon>Hymenoptera</taxon>
        <taxon>Apocrita</taxon>
        <taxon>Aculeata</taxon>
        <taxon>Formicoidea</taxon>
        <taxon>Formicidae</taxon>
        <taxon>Myrmicinae</taxon>
        <taxon>Temnothorax</taxon>
    </lineage>
</organism>
<feature type="compositionally biased region" description="Basic and acidic residues" evidence="2">
    <location>
        <begin position="125"/>
        <end position="150"/>
    </location>
</feature>
<dbReference type="Proteomes" id="UP000310200">
    <property type="component" value="Unassembled WGS sequence"/>
</dbReference>
<dbReference type="PROSITE" id="PS51673">
    <property type="entry name" value="SUZ"/>
    <property type="match status" value="1"/>
</dbReference>
<dbReference type="PROSITE" id="PS50211">
    <property type="entry name" value="DENN"/>
    <property type="match status" value="1"/>
</dbReference>
<dbReference type="InterPro" id="IPR018307">
    <property type="entry name" value="ABL9/DENND6_dom"/>
</dbReference>
<proteinExistence type="inferred from homology"/>
<accession>A0A4S2K217</accession>
<evidence type="ECO:0000259" key="3">
    <source>
        <dbReference type="PROSITE" id="PS50211"/>
    </source>
</evidence>
<protein>
    <submittedName>
        <fullName evidence="6">Late secretory pathway protein AVL9-like protein</fullName>
    </submittedName>
</protein>
<gene>
    <name evidence="6" type="ORF">DBV15_08403</name>
</gene>
<dbReference type="STRING" id="300112.A0A4S2K217"/>
<reference evidence="6 7" key="1">
    <citation type="journal article" date="2019" name="Philos. Trans. R. Soc. Lond., B, Biol. Sci.">
        <title>Ant behaviour and brain gene expression of defending hosts depend on the ecological success of the intruding social parasite.</title>
        <authorList>
            <person name="Kaur R."/>
            <person name="Stoldt M."/>
            <person name="Jongepier E."/>
            <person name="Feldmeyer B."/>
            <person name="Menzel F."/>
            <person name="Bornberg-Bauer E."/>
            <person name="Foitzik S."/>
        </authorList>
    </citation>
    <scope>NUCLEOTIDE SEQUENCE [LARGE SCALE GENOMIC DNA]</scope>
    <source>
        <tissue evidence="6">Whole body</tissue>
    </source>
</reference>
<evidence type="ECO:0000256" key="2">
    <source>
        <dbReference type="SAM" id="MobiDB-lite"/>
    </source>
</evidence>
<evidence type="ECO:0000313" key="7">
    <source>
        <dbReference type="Proteomes" id="UP000310200"/>
    </source>
</evidence>
<dbReference type="InterPro" id="IPR037516">
    <property type="entry name" value="Tripartite_DENN"/>
</dbReference>
<comment type="caution">
    <text evidence="6">The sequence shown here is derived from an EMBL/GenBank/DDBJ whole genome shotgun (WGS) entry which is preliminary data.</text>
</comment>
<dbReference type="InterPro" id="IPR024642">
    <property type="entry name" value="SUZ-C"/>
</dbReference>
<feature type="domain" description="SUZ-C" evidence="5">
    <location>
        <begin position="144"/>
        <end position="189"/>
    </location>
</feature>
<dbReference type="PANTHER" id="PTHR31017:SF1">
    <property type="entry name" value="LATE SECRETORY PATHWAY PROTEIN AVL9 HOMOLOG"/>
    <property type="match status" value="1"/>
</dbReference>
<name>A0A4S2K217_9HYME</name>
<dbReference type="InterPro" id="IPR051731">
    <property type="entry name" value="DENND11/AVL9_GEFs"/>
</dbReference>
<evidence type="ECO:0000256" key="1">
    <source>
        <dbReference type="ARBA" id="ARBA00038178"/>
    </source>
</evidence>
<dbReference type="PROSITE" id="PS51938">
    <property type="entry name" value="SUZ_C"/>
    <property type="match status" value="1"/>
</dbReference>
<feature type="compositionally biased region" description="Polar residues" evidence="2">
    <location>
        <begin position="151"/>
        <end position="170"/>
    </location>
</feature>
<feature type="compositionally biased region" description="Polar residues" evidence="2">
    <location>
        <begin position="820"/>
        <end position="832"/>
    </location>
</feature>
<dbReference type="PANTHER" id="PTHR31017">
    <property type="entry name" value="LATE SECRETORY PATHWAY PROTEIN AVL9-RELATED"/>
    <property type="match status" value="1"/>
</dbReference>
<feature type="domain" description="UDENN" evidence="3">
    <location>
        <begin position="218"/>
        <end position="612"/>
    </location>
</feature>
<evidence type="ECO:0000259" key="5">
    <source>
        <dbReference type="PROSITE" id="PS51938"/>
    </source>
</evidence>
<dbReference type="EMBL" id="QBLH01003270">
    <property type="protein sequence ID" value="TGZ40698.1"/>
    <property type="molecule type" value="Genomic_DNA"/>
</dbReference>
<evidence type="ECO:0000313" key="6">
    <source>
        <dbReference type="EMBL" id="TGZ40698.1"/>
    </source>
</evidence>
<dbReference type="GO" id="GO:0005737">
    <property type="term" value="C:cytoplasm"/>
    <property type="evidence" value="ECO:0007669"/>
    <property type="project" value="TreeGrafter"/>
</dbReference>
<dbReference type="Pfam" id="PF09794">
    <property type="entry name" value="Avl9"/>
    <property type="match status" value="2"/>
</dbReference>
<evidence type="ECO:0000259" key="4">
    <source>
        <dbReference type="PROSITE" id="PS51673"/>
    </source>
</evidence>
<feature type="region of interest" description="Disordered" evidence="2">
    <location>
        <begin position="820"/>
        <end position="841"/>
    </location>
</feature>
<feature type="domain" description="SUZ" evidence="4">
    <location>
        <begin position="72"/>
        <end position="143"/>
    </location>
</feature>
<dbReference type="Pfam" id="PF12752">
    <property type="entry name" value="SUZ"/>
    <property type="match status" value="1"/>
</dbReference>
<comment type="similarity">
    <text evidence="1">Belongs to the AVL9 family.</text>
</comment>
<dbReference type="InterPro" id="IPR024771">
    <property type="entry name" value="SUZ"/>
</dbReference>
<keyword evidence="7" id="KW-1185">Reference proteome</keyword>
<feature type="region of interest" description="Disordered" evidence="2">
    <location>
        <begin position="98"/>
        <end position="171"/>
    </location>
</feature>
<sequence length="858" mass="96057">MHFSPHAIVRTLQYASSGSPRKLASRRTRTMDDVLESWEQIEESGALDKRLEAFRLNTEEEIESSRASNDANTRMIILGEDGLRSQYVPPKPMVKILKRPTADSRGSGDGPLNDDKPKQPIKSLKQREQEYAEARRRILGEEKSPEEKTAQEINKIQAKSSAPNGNNLPSNVLRMPVGPDGTRGFNLSVEIGVRVPQVPRRVVITGAVRMAESSGPILHVIVVGFHHKKGCQVEYSFPPLVPGAPNECPLGWKYLPTLALPDGSHNYDEDTVYFHLPSLNDPKRTIYGISCFRQIPVEKLKNRTSDITRGTVQKSVCVLSTLPLYGHIQVKMALITHAYFEEGDFSKVSLLEDTYHHLNSCMSGESHIPPQIFVGLSARDFILQFRHKVLLLFKLLLLEKRIVFYQSPVQPLCATILTLLSLYPDMIEHGLQQAACVRPSRPMSPIPTFDEEEISTNNVDDSNLSSTRIVKDDMSNATSHEQCNDNSNRNSLCINDNKTMESMEGKCLDGLQHVTLQKNNNDNENLNMKVIEIESAQECTESYLEESDSKYSPKPNDNVHRVHSVNAITLSTGDTDNSLPRDTSSDALSDARLTNNITQIAHVNPELGYIVGATNVLFKQKKQLIDVLVEVENTRIEATDPELRRQLHLTTEDLRFADYVVRHVAEPRKDIFLDGVGWEGGDEWIRTQFRVYLLSMLRTSMQQDTRQSDHYNAAFMSAWRATNNYKAWCSANKPEILNIEPGHPFAGQLSVQDMKLRLSHTMQNTESGRKLNQAMASTGRAVATTGKAMGGALSQAKGAFSNWWSTLTTVQPVDEAKIDNQTTNNHHAVSSVTDKESVENEELNFSATNNADLTVDLD</sequence>